<dbReference type="InterPro" id="IPR004013">
    <property type="entry name" value="PHP_dom"/>
</dbReference>
<evidence type="ECO:0000259" key="1">
    <source>
        <dbReference type="SMART" id="SM00481"/>
    </source>
</evidence>
<evidence type="ECO:0000313" key="3">
    <source>
        <dbReference type="Proteomes" id="UP000653127"/>
    </source>
</evidence>
<dbReference type="GO" id="GO:0042578">
    <property type="term" value="F:phosphoric ester hydrolase activity"/>
    <property type="evidence" value="ECO:0007669"/>
    <property type="project" value="TreeGrafter"/>
</dbReference>
<dbReference type="GO" id="GO:0008270">
    <property type="term" value="F:zinc ion binding"/>
    <property type="evidence" value="ECO:0007669"/>
    <property type="project" value="TreeGrafter"/>
</dbReference>
<dbReference type="PANTHER" id="PTHR36928:SF1">
    <property type="entry name" value="PHOSPHATASE YCDX-RELATED"/>
    <property type="match status" value="1"/>
</dbReference>
<dbReference type="AlphaFoldDB" id="A0A926DYL8"/>
<dbReference type="SMART" id="SM00481">
    <property type="entry name" value="POLIIIAc"/>
    <property type="match status" value="1"/>
</dbReference>
<dbReference type="Gene3D" id="3.20.20.140">
    <property type="entry name" value="Metal-dependent hydrolases"/>
    <property type="match status" value="1"/>
</dbReference>
<evidence type="ECO:0000313" key="2">
    <source>
        <dbReference type="EMBL" id="MBC8547645.1"/>
    </source>
</evidence>
<dbReference type="RefSeq" id="WP_249283688.1">
    <property type="nucleotide sequence ID" value="NZ_JACRST010000029.1"/>
</dbReference>
<organism evidence="2 3">
    <name type="scientific">Ligaoa zhengdingensis</name>
    <dbReference type="NCBI Taxonomy" id="2763658"/>
    <lineage>
        <taxon>Bacteria</taxon>
        <taxon>Bacillati</taxon>
        <taxon>Bacillota</taxon>
        <taxon>Clostridia</taxon>
        <taxon>Eubacteriales</taxon>
        <taxon>Oscillospiraceae</taxon>
        <taxon>Ligaoa</taxon>
    </lineage>
</organism>
<keyword evidence="3" id="KW-1185">Reference proteome</keyword>
<dbReference type="InterPro" id="IPR050243">
    <property type="entry name" value="PHP_phosphatase"/>
</dbReference>
<proteinExistence type="predicted"/>
<accession>A0A926DYL8</accession>
<comment type="caution">
    <text evidence="2">The sequence shown here is derived from an EMBL/GenBank/DDBJ whole genome shotgun (WGS) entry which is preliminary data.</text>
</comment>
<dbReference type="GO" id="GO:0005829">
    <property type="term" value="C:cytosol"/>
    <property type="evidence" value="ECO:0007669"/>
    <property type="project" value="TreeGrafter"/>
</dbReference>
<dbReference type="PANTHER" id="PTHR36928">
    <property type="entry name" value="PHOSPHATASE YCDX-RELATED"/>
    <property type="match status" value="1"/>
</dbReference>
<protein>
    <recommendedName>
        <fullName evidence="1">Polymerase/histidinol phosphatase N-terminal domain-containing protein</fullName>
    </recommendedName>
</protein>
<sequence length="253" mass="27760">MSYYDLHTHSVLSDGELTVAGLVQAAKAHGVGLGVSDHLFCPRMPAPRDVERYLDELERHEGVLRGLEADLGSNFTLPDRIDRRVDYVIASVHSVQDLKGGERIPLGPYFAARAGDEGAPPYARVFSPDEAKRYLEQILGVFAYDLAAQRVDILGHCVVNPFYDVLRGDPWLTGWEDEVITLCKRHGVAMEVSSLWNAPDEGMLRRATGAGVQLSLGSDCHRPGQAGCLDWPVAVTRRLGLAAGDLYLPQRKA</sequence>
<dbReference type="SUPFAM" id="SSF89550">
    <property type="entry name" value="PHP domain-like"/>
    <property type="match status" value="1"/>
</dbReference>
<name>A0A926DYL8_9FIRM</name>
<reference evidence="2" key="1">
    <citation type="submission" date="2020-08" db="EMBL/GenBank/DDBJ databases">
        <title>Genome public.</title>
        <authorList>
            <person name="Liu C."/>
            <person name="Sun Q."/>
        </authorList>
    </citation>
    <scope>NUCLEOTIDE SEQUENCE</scope>
    <source>
        <strain evidence="2">NSJ-31</strain>
    </source>
</reference>
<gene>
    <name evidence="2" type="ORF">H8711_12010</name>
</gene>
<dbReference type="EMBL" id="JACRST010000029">
    <property type="protein sequence ID" value="MBC8547645.1"/>
    <property type="molecule type" value="Genomic_DNA"/>
</dbReference>
<feature type="domain" description="Polymerase/histidinol phosphatase N-terminal" evidence="1">
    <location>
        <begin position="4"/>
        <end position="73"/>
    </location>
</feature>
<dbReference type="Pfam" id="PF02811">
    <property type="entry name" value="PHP"/>
    <property type="match status" value="1"/>
</dbReference>
<dbReference type="InterPro" id="IPR016195">
    <property type="entry name" value="Pol/histidinol_Pase-like"/>
</dbReference>
<dbReference type="InterPro" id="IPR003141">
    <property type="entry name" value="Pol/His_phosphatase_N"/>
</dbReference>
<dbReference type="Proteomes" id="UP000653127">
    <property type="component" value="Unassembled WGS sequence"/>
</dbReference>